<dbReference type="Gene3D" id="1.10.1200.10">
    <property type="entry name" value="ACP-like"/>
    <property type="match status" value="1"/>
</dbReference>
<evidence type="ECO:0000256" key="6">
    <source>
        <dbReference type="ARBA" id="ARBA00023160"/>
    </source>
</evidence>
<comment type="caution">
    <text evidence="11">The sequence shown here is derived from an EMBL/GenBank/DDBJ whole genome shotgun (WGS) entry which is preliminary data.</text>
</comment>
<dbReference type="STRING" id="1423803.FD13_GL002144"/>
<dbReference type="PANTHER" id="PTHR20863:SF76">
    <property type="entry name" value="CARRIER DOMAIN-CONTAINING PROTEIN"/>
    <property type="match status" value="1"/>
</dbReference>
<dbReference type="NCBIfam" id="TIGR00517">
    <property type="entry name" value="acyl_carrier"/>
    <property type="match status" value="1"/>
</dbReference>
<keyword evidence="1 7" id="KW-0596">Phosphopantetheine</keyword>
<evidence type="ECO:0000256" key="8">
    <source>
        <dbReference type="NCBIfam" id="TIGR00517"/>
    </source>
</evidence>
<dbReference type="NCBIfam" id="NF009104">
    <property type="entry name" value="PRK12449.1"/>
    <property type="match status" value="1"/>
</dbReference>
<evidence type="ECO:0000256" key="9">
    <source>
        <dbReference type="RuleBase" id="RU003545"/>
    </source>
</evidence>
<dbReference type="InterPro" id="IPR003231">
    <property type="entry name" value="ACP"/>
</dbReference>
<dbReference type="GO" id="GO:0000035">
    <property type="term" value="F:acyl binding"/>
    <property type="evidence" value="ECO:0007669"/>
    <property type="project" value="TreeGrafter"/>
</dbReference>
<feature type="modified residue" description="O-(pantetheine 4'-phosphoryl)serine" evidence="7">
    <location>
        <position position="48"/>
    </location>
</feature>
<dbReference type="PROSITE" id="PS50075">
    <property type="entry name" value="CARRIER"/>
    <property type="match status" value="1"/>
</dbReference>
<keyword evidence="5 7" id="KW-0443">Lipid metabolism</keyword>
<keyword evidence="12" id="KW-1185">Reference proteome</keyword>
<dbReference type="SUPFAM" id="SSF47336">
    <property type="entry name" value="ACP-like"/>
    <property type="match status" value="1"/>
</dbReference>
<dbReference type="EMBL" id="AYZH01000009">
    <property type="protein sequence ID" value="KRN02269.1"/>
    <property type="molecule type" value="Genomic_DNA"/>
</dbReference>
<evidence type="ECO:0000313" key="12">
    <source>
        <dbReference type="Proteomes" id="UP000051589"/>
    </source>
</evidence>
<dbReference type="PANTHER" id="PTHR20863">
    <property type="entry name" value="ACYL CARRIER PROTEIN"/>
    <property type="match status" value="1"/>
</dbReference>
<evidence type="ECO:0000256" key="2">
    <source>
        <dbReference type="ARBA" id="ARBA00022516"/>
    </source>
</evidence>
<protein>
    <recommendedName>
        <fullName evidence="7 8">Acyl carrier protein</fullName>
        <shortName evidence="7">ACP</shortName>
    </recommendedName>
</protein>
<keyword evidence="3 7" id="KW-0597">Phosphoprotein</keyword>
<dbReference type="PATRIC" id="fig|1423803.3.peg.2206"/>
<reference evidence="11 12" key="1">
    <citation type="journal article" date="2015" name="Genome Announc.">
        <title>Expanding the biotechnology potential of lactobacilli through comparative genomics of 213 strains and associated genera.</title>
        <authorList>
            <person name="Sun Z."/>
            <person name="Harris H.M."/>
            <person name="McCann A."/>
            <person name="Guo C."/>
            <person name="Argimon S."/>
            <person name="Zhang W."/>
            <person name="Yang X."/>
            <person name="Jeffery I.B."/>
            <person name="Cooney J.C."/>
            <person name="Kagawa T.F."/>
            <person name="Liu W."/>
            <person name="Song Y."/>
            <person name="Salvetti E."/>
            <person name="Wrobel A."/>
            <person name="Rasinkangas P."/>
            <person name="Parkhill J."/>
            <person name="Rea M.C."/>
            <person name="O'Sullivan O."/>
            <person name="Ritari J."/>
            <person name="Douillard F.P."/>
            <person name="Paul Ross R."/>
            <person name="Yang R."/>
            <person name="Briner A.E."/>
            <person name="Felis G.E."/>
            <person name="de Vos W.M."/>
            <person name="Barrangou R."/>
            <person name="Klaenhammer T.R."/>
            <person name="Caufield P.W."/>
            <person name="Cui Y."/>
            <person name="Zhang H."/>
            <person name="O'Toole P.W."/>
        </authorList>
    </citation>
    <scope>NUCLEOTIDE SEQUENCE [LARGE SCALE GENOMIC DNA]</scope>
    <source>
        <strain evidence="11 12">DSM 21775</strain>
    </source>
</reference>
<dbReference type="NCBIfam" id="NF002148">
    <property type="entry name" value="PRK00982.1-2"/>
    <property type="match status" value="1"/>
</dbReference>
<dbReference type="GO" id="GO:0009245">
    <property type="term" value="P:lipid A biosynthetic process"/>
    <property type="evidence" value="ECO:0007669"/>
    <property type="project" value="TreeGrafter"/>
</dbReference>
<evidence type="ECO:0000259" key="10">
    <source>
        <dbReference type="PROSITE" id="PS50075"/>
    </source>
</evidence>
<dbReference type="GO" id="GO:0016020">
    <property type="term" value="C:membrane"/>
    <property type="evidence" value="ECO:0007669"/>
    <property type="project" value="GOC"/>
</dbReference>
<organism evidence="11 12">
    <name type="scientific">Levilactobacillus senmaizukei DSM 21775 = NBRC 103853</name>
    <dbReference type="NCBI Taxonomy" id="1423803"/>
    <lineage>
        <taxon>Bacteria</taxon>
        <taxon>Bacillati</taxon>
        <taxon>Bacillota</taxon>
        <taxon>Bacilli</taxon>
        <taxon>Lactobacillales</taxon>
        <taxon>Lactobacillaceae</taxon>
        <taxon>Levilactobacillus</taxon>
    </lineage>
</organism>
<dbReference type="InterPro" id="IPR036736">
    <property type="entry name" value="ACP-like_sf"/>
</dbReference>
<evidence type="ECO:0000256" key="3">
    <source>
        <dbReference type="ARBA" id="ARBA00022553"/>
    </source>
</evidence>
<gene>
    <name evidence="7" type="primary">acpP</name>
    <name evidence="11" type="ORF">FD13_GL002144</name>
</gene>
<keyword evidence="4 7" id="KW-0276">Fatty acid metabolism</keyword>
<sequence length="92" mass="10503">MNTTNEGLQMTRTEIFDKIADIIADRFETDRDGINEQLNFKQDLDADSIDFVEFVLELEDTFGAEISDEDAENLNTIGEVVDYIVAHQSQQK</sequence>
<name>A0A0R2DQI8_9LACO</name>
<evidence type="ECO:0000256" key="7">
    <source>
        <dbReference type="HAMAP-Rule" id="MF_01217"/>
    </source>
</evidence>
<dbReference type="UniPathway" id="UPA00094"/>
<dbReference type="AlphaFoldDB" id="A0A0R2DQI8"/>
<comment type="function">
    <text evidence="7 9">Carrier of the growing fatty acid chain in fatty acid biosynthesis.</text>
</comment>
<accession>A0A0R2DQI8</accession>
<proteinExistence type="inferred from homology"/>
<keyword evidence="7" id="KW-0963">Cytoplasm</keyword>
<dbReference type="Proteomes" id="UP000051589">
    <property type="component" value="Unassembled WGS sequence"/>
</dbReference>
<dbReference type="InterPro" id="IPR009081">
    <property type="entry name" value="PP-bd_ACP"/>
</dbReference>
<comment type="subcellular location">
    <subcellularLocation>
        <location evidence="7">Cytoplasm</location>
    </subcellularLocation>
</comment>
<feature type="domain" description="Carrier" evidence="10">
    <location>
        <begin position="10"/>
        <end position="88"/>
    </location>
</feature>
<dbReference type="HAMAP" id="MF_01217">
    <property type="entry name" value="Acyl_carrier"/>
    <property type="match status" value="1"/>
</dbReference>
<evidence type="ECO:0000313" key="11">
    <source>
        <dbReference type="EMBL" id="KRN02269.1"/>
    </source>
</evidence>
<dbReference type="GO" id="GO:0000036">
    <property type="term" value="F:acyl carrier activity"/>
    <property type="evidence" value="ECO:0007669"/>
    <property type="project" value="UniProtKB-UniRule"/>
</dbReference>
<comment type="PTM">
    <text evidence="7">4'-phosphopantetheine is transferred from CoA to a specific serine of apo-ACP by AcpS. This modification is essential for activity because fatty acids are bound in thioester linkage to the sulfhydryl of the prosthetic group.</text>
</comment>
<dbReference type="GO" id="GO:0005829">
    <property type="term" value="C:cytosol"/>
    <property type="evidence" value="ECO:0007669"/>
    <property type="project" value="TreeGrafter"/>
</dbReference>
<comment type="similarity">
    <text evidence="7">Belongs to the acyl carrier protein (ACP) family.</text>
</comment>
<comment type="pathway">
    <text evidence="7 9">Lipid metabolism; fatty acid biosynthesis.</text>
</comment>
<keyword evidence="6 7" id="KW-0275">Fatty acid biosynthesis</keyword>
<keyword evidence="2 7" id="KW-0444">Lipid biosynthesis</keyword>
<evidence type="ECO:0000256" key="1">
    <source>
        <dbReference type="ARBA" id="ARBA00022450"/>
    </source>
</evidence>
<dbReference type="NCBIfam" id="NF002150">
    <property type="entry name" value="PRK00982.1-4"/>
    <property type="match status" value="1"/>
</dbReference>
<evidence type="ECO:0000256" key="4">
    <source>
        <dbReference type="ARBA" id="ARBA00022832"/>
    </source>
</evidence>
<evidence type="ECO:0000256" key="5">
    <source>
        <dbReference type="ARBA" id="ARBA00023098"/>
    </source>
</evidence>
<dbReference type="Pfam" id="PF00550">
    <property type="entry name" value="PP-binding"/>
    <property type="match status" value="1"/>
</dbReference>
<comment type="PTM">
    <text evidence="9">4'-phosphopantetheine is transferred from CoA to a specific serine of apo-ACP by acpS.</text>
</comment>